<evidence type="ECO:0000256" key="7">
    <source>
        <dbReference type="ARBA" id="ARBA00022553"/>
    </source>
</evidence>
<dbReference type="InterPro" id="IPR017441">
    <property type="entry name" value="Protein_kinase_ATP_BS"/>
</dbReference>
<evidence type="ECO:0000256" key="15">
    <source>
        <dbReference type="ARBA" id="ARBA00022840"/>
    </source>
</evidence>
<evidence type="ECO:0000256" key="4">
    <source>
        <dbReference type="ARBA" id="ARBA00012513"/>
    </source>
</evidence>
<dbReference type="PANTHER" id="PTHR27008:SF596">
    <property type="entry name" value="OS02G0215500 PROTEIN"/>
    <property type="match status" value="1"/>
</dbReference>
<keyword evidence="9" id="KW-0808">Transferase</keyword>
<keyword evidence="11 24" id="KW-0732">Signal</keyword>
<feature type="chain" id="PRO_5012829348" description="non-specific serine/threonine protein kinase" evidence="24">
    <location>
        <begin position="25"/>
        <end position="972"/>
    </location>
</feature>
<dbReference type="GO" id="GO:0005886">
    <property type="term" value="C:plasma membrane"/>
    <property type="evidence" value="ECO:0007669"/>
    <property type="project" value="UniProtKB-SubCell"/>
</dbReference>
<dbReference type="PROSITE" id="PS50011">
    <property type="entry name" value="PROTEIN_KINASE_DOM"/>
    <property type="match status" value="1"/>
</dbReference>
<dbReference type="OMA" id="DIRANQF"/>
<dbReference type="FunFam" id="3.80.10.10:FF:000101">
    <property type="entry name" value="LRR receptor-like serine/threonine-protein kinase ERECTA"/>
    <property type="match status" value="1"/>
</dbReference>
<dbReference type="Pfam" id="PF00069">
    <property type="entry name" value="Pkinase"/>
    <property type="match status" value="1"/>
</dbReference>
<sequence>MLLSKLESVLVVALVIHIIGAVYGSSAESDHLALLEFKSKITLDPQGALTSWNDSLPFCQWRGVTCGRRHRRVTVLDLQDLGLVGSLSPYLGNMSFLGNITLDNNNLHGSIPHEIGQLHRLQVLSLPKNLFTGEIPANMSSWPKLSLFNLKDNNLSGKIPNDFSSKSLITVIALSNNDLTGGIPPSIGNLTSLEILALQGLGENGFLGAFPSFLFNLSMLEIISLTKNQLHGSLPSNLCLSQPHLTWITLGGNNFNGFLPPSISNCSDLEILDFSYNYLKGEIGIDFGRLQHLRGLSLADNNFGSKNLDDMNFFSSLSNCTNLEVIDIDMNQLGGVLPNSLGNFSSKLSYLALDSNHLSGSIPSSIGNLLGLNSFSLSENNFTGLIPESIAKLQNLQILYLFDNHFSGVIPRSIGNLSLLTKEAFGRNSLEGTIPSTIGRWKQVIDLELYGNKLSGCVPKELFQVTSLSIVLDLSQNNLSGVLPQEIGNLKLIGSINFSMNHLTGELPSSLSSCASLQSLDLSSNLFYGSMPESFSSQKALEYVDLSHNNFSGHIPTYLQQIPLKGLDLSYNNFEGEVPVKGVFANTSAMSVIGNTRLCGGIPDLHLTKCTSTTSNPKRRTRKLSVRAIVAVSLCSTVAGLGLFWFVLFYCQIKKKRDQQSEARLSESFEKISYGRLFKATEGFSAENLIGTGSFASVYKGVLDENGYTVAIKVLNLLRRGGFKSFMAECEALRNIRHRNLVKVITACSSIDFQGNDFKALVYDFMPNGNLESWLHSVDRTLDIFQRFGIIKDVACALDYLHCRGGNVIVHCDLKPSNILLDVDMVAHVGDFGLAKILSLEEGSYANASSSSIIRGTVGYAPPEYGLGNEVSTSGDMYSYGILLLEMLTGKKPVDPMFEGGLGLHSYARSALADGCVLQIVDPVLLSEGVNENSLISLVKIGVQCSYESPQDRMDIGTVIHELFGTTFASRS</sequence>
<protein>
    <recommendedName>
        <fullName evidence="4">non-specific serine/threonine protein kinase</fullName>
        <ecNumber evidence="4">2.7.11.1</ecNumber>
    </recommendedName>
</protein>
<dbReference type="GO" id="GO:0005524">
    <property type="term" value="F:ATP binding"/>
    <property type="evidence" value="ECO:0007669"/>
    <property type="project" value="UniProtKB-UniRule"/>
</dbReference>
<dbReference type="SUPFAM" id="SSF52058">
    <property type="entry name" value="L domain-like"/>
    <property type="match status" value="1"/>
</dbReference>
<dbReference type="Gene3D" id="3.80.10.10">
    <property type="entry name" value="Ribonuclease Inhibitor"/>
    <property type="match status" value="4"/>
</dbReference>
<accession>A0A251SLR3</accession>
<proteinExistence type="inferred from homology"/>
<evidence type="ECO:0000313" key="26">
    <source>
        <dbReference type="EMBL" id="OTF99767.1"/>
    </source>
</evidence>
<keyword evidence="8" id="KW-0433">Leucine-rich repeat</keyword>
<keyword evidence="17 23" id="KW-0472">Membrane</keyword>
<evidence type="ECO:0000256" key="3">
    <source>
        <dbReference type="ARBA" id="ARBA00008684"/>
    </source>
</evidence>
<dbReference type="FunFam" id="1.10.510.10:FF:000358">
    <property type="entry name" value="Putative leucine-rich repeat receptor-like serine/threonine-protein kinase"/>
    <property type="match status" value="1"/>
</dbReference>
<dbReference type="InterPro" id="IPR051809">
    <property type="entry name" value="Plant_receptor-like_S/T_kinase"/>
</dbReference>
<dbReference type="EMBL" id="CM007903">
    <property type="protein sequence ID" value="OTF99767.1"/>
    <property type="molecule type" value="Genomic_DNA"/>
</dbReference>
<dbReference type="Pfam" id="PF13855">
    <property type="entry name" value="LRR_8"/>
    <property type="match status" value="1"/>
</dbReference>
<keyword evidence="5" id="KW-1003">Cell membrane</keyword>
<dbReference type="InterPro" id="IPR001611">
    <property type="entry name" value="Leu-rich_rpt"/>
</dbReference>
<evidence type="ECO:0000256" key="6">
    <source>
        <dbReference type="ARBA" id="ARBA00022527"/>
    </source>
</evidence>
<evidence type="ECO:0000256" key="13">
    <source>
        <dbReference type="ARBA" id="ARBA00022741"/>
    </source>
</evidence>
<feature type="domain" description="Protein kinase" evidence="25">
    <location>
        <begin position="684"/>
        <end position="964"/>
    </location>
</feature>
<feature type="binding site" evidence="22">
    <location>
        <position position="713"/>
    </location>
    <ligand>
        <name>ATP</name>
        <dbReference type="ChEBI" id="CHEBI:30616"/>
    </ligand>
</feature>
<keyword evidence="13 22" id="KW-0547">Nucleotide-binding</keyword>
<dbReference type="AlphaFoldDB" id="A0A251SLR3"/>
<evidence type="ECO:0000256" key="14">
    <source>
        <dbReference type="ARBA" id="ARBA00022777"/>
    </source>
</evidence>
<name>A0A251SLR3_HELAN</name>
<comment type="catalytic activity">
    <reaction evidence="21">
        <text>L-seryl-[protein] + ATP = O-phospho-L-seryl-[protein] + ADP + H(+)</text>
        <dbReference type="Rhea" id="RHEA:17989"/>
        <dbReference type="Rhea" id="RHEA-COMP:9863"/>
        <dbReference type="Rhea" id="RHEA-COMP:11604"/>
        <dbReference type="ChEBI" id="CHEBI:15378"/>
        <dbReference type="ChEBI" id="CHEBI:29999"/>
        <dbReference type="ChEBI" id="CHEBI:30616"/>
        <dbReference type="ChEBI" id="CHEBI:83421"/>
        <dbReference type="ChEBI" id="CHEBI:456216"/>
        <dbReference type="EC" id="2.7.11.1"/>
    </reaction>
</comment>
<keyword evidence="14" id="KW-0418">Kinase</keyword>
<dbReference type="Gene3D" id="3.30.200.20">
    <property type="entry name" value="Phosphorylase Kinase, domain 1"/>
    <property type="match status" value="1"/>
</dbReference>
<evidence type="ECO:0000256" key="19">
    <source>
        <dbReference type="ARBA" id="ARBA00023180"/>
    </source>
</evidence>
<dbReference type="PROSITE" id="PS00107">
    <property type="entry name" value="PROTEIN_KINASE_ATP"/>
    <property type="match status" value="1"/>
</dbReference>
<dbReference type="InterPro" id="IPR000719">
    <property type="entry name" value="Prot_kinase_dom"/>
</dbReference>
<evidence type="ECO:0000256" key="24">
    <source>
        <dbReference type="SAM" id="SignalP"/>
    </source>
</evidence>
<dbReference type="FunFam" id="3.30.200.20:FF:000432">
    <property type="entry name" value="LRR receptor-like serine/threonine-protein kinase EFR"/>
    <property type="match status" value="1"/>
</dbReference>
<dbReference type="Proteomes" id="UP000215914">
    <property type="component" value="Chromosome 14"/>
</dbReference>
<comment type="catalytic activity">
    <reaction evidence="20">
        <text>L-threonyl-[protein] + ATP = O-phospho-L-threonyl-[protein] + ADP + H(+)</text>
        <dbReference type="Rhea" id="RHEA:46608"/>
        <dbReference type="Rhea" id="RHEA-COMP:11060"/>
        <dbReference type="Rhea" id="RHEA-COMP:11605"/>
        <dbReference type="ChEBI" id="CHEBI:15378"/>
        <dbReference type="ChEBI" id="CHEBI:30013"/>
        <dbReference type="ChEBI" id="CHEBI:30616"/>
        <dbReference type="ChEBI" id="CHEBI:61977"/>
        <dbReference type="ChEBI" id="CHEBI:456216"/>
        <dbReference type="EC" id="2.7.11.1"/>
    </reaction>
</comment>
<dbReference type="InterPro" id="IPR011009">
    <property type="entry name" value="Kinase-like_dom_sf"/>
</dbReference>
<evidence type="ECO:0000256" key="9">
    <source>
        <dbReference type="ARBA" id="ARBA00022679"/>
    </source>
</evidence>
<evidence type="ECO:0000313" key="27">
    <source>
        <dbReference type="Proteomes" id="UP000215914"/>
    </source>
</evidence>
<keyword evidence="19" id="KW-0325">Glycoprotein</keyword>
<evidence type="ECO:0000256" key="2">
    <source>
        <dbReference type="ARBA" id="ARBA00004479"/>
    </source>
</evidence>
<feature type="signal peptide" evidence="24">
    <location>
        <begin position="1"/>
        <end position="24"/>
    </location>
</feature>
<dbReference type="PROSITE" id="PS00108">
    <property type="entry name" value="PROTEIN_KINASE_ST"/>
    <property type="match status" value="1"/>
</dbReference>
<evidence type="ECO:0000256" key="18">
    <source>
        <dbReference type="ARBA" id="ARBA00023170"/>
    </source>
</evidence>
<dbReference type="PANTHER" id="PTHR27008">
    <property type="entry name" value="OS04G0122200 PROTEIN"/>
    <property type="match status" value="1"/>
</dbReference>
<keyword evidence="15 22" id="KW-0067">ATP-binding</keyword>
<evidence type="ECO:0000256" key="23">
    <source>
        <dbReference type="SAM" id="Phobius"/>
    </source>
</evidence>
<evidence type="ECO:0000259" key="25">
    <source>
        <dbReference type="PROSITE" id="PS50011"/>
    </source>
</evidence>
<evidence type="ECO:0000256" key="21">
    <source>
        <dbReference type="ARBA" id="ARBA00048679"/>
    </source>
</evidence>
<comment type="similarity">
    <text evidence="3">Belongs to the protein kinase superfamily. Ser/Thr protein kinase family.</text>
</comment>
<dbReference type="SUPFAM" id="SSF52047">
    <property type="entry name" value="RNI-like"/>
    <property type="match status" value="1"/>
</dbReference>
<keyword evidence="16 23" id="KW-1133">Transmembrane helix</keyword>
<evidence type="ECO:0000256" key="11">
    <source>
        <dbReference type="ARBA" id="ARBA00022729"/>
    </source>
</evidence>
<keyword evidence="18" id="KW-0675">Receptor</keyword>
<evidence type="ECO:0000256" key="16">
    <source>
        <dbReference type="ARBA" id="ARBA00022989"/>
    </source>
</evidence>
<evidence type="ECO:0000256" key="10">
    <source>
        <dbReference type="ARBA" id="ARBA00022692"/>
    </source>
</evidence>
<feature type="transmembrane region" description="Helical" evidence="23">
    <location>
        <begin position="628"/>
        <end position="651"/>
    </location>
</feature>
<dbReference type="FunCoup" id="A0A251SLR3">
    <property type="interactions" value="2184"/>
</dbReference>
<dbReference type="EC" id="2.7.11.1" evidence="4"/>
<keyword evidence="12" id="KW-0677">Repeat</keyword>
<evidence type="ECO:0000256" key="1">
    <source>
        <dbReference type="ARBA" id="ARBA00004162"/>
    </source>
</evidence>
<dbReference type="InParanoid" id="A0A251SLR3"/>
<dbReference type="InterPro" id="IPR032675">
    <property type="entry name" value="LRR_dom_sf"/>
</dbReference>
<evidence type="ECO:0000256" key="22">
    <source>
        <dbReference type="PROSITE-ProRule" id="PRU10141"/>
    </source>
</evidence>
<evidence type="ECO:0000256" key="17">
    <source>
        <dbReference type="ARBA" id="ARBA00023136"/>
    </source>
</evidence>
<dbReference type="Pfam" id="PF00560">
    <property type="entry name" value="LRR_1"/>
    <property type="match status" value="6"/>
</dbReference>
<keyword evidence="7" id="KW-0597">Phosphoprotein</keyword>
<dbReference type="InterPro" id="IPR008271">
    <property type="entry name" value="Ser/Thr_kinase_AS"/>
</dbReference>
<keyword evidence="6" id="KW-0723">Serine/threonine-protein kinase</keyword>
<dbReference type="Pfam" id="PF08263">
    <property type="entry name" value="LRRNT_2"/>
    <property type="match status" value="1"/>
</dbReference>
<gene>
    <name evidence="26" type="ORF">HannXRQ_Chr14g0460211</name>
</gene>
<dbReference type="GO" id="GO:0004674">
    <property type="term" value="F:protein serine/threonine kinase activity"/>
    <property type="evidence" value="ECO:0007669"/>
    <property type="project" value="UniProtKB-KW"/>
</dbReference>
<keyword evidence="10 23" id="KW-0812">Transmembrane</keyword>
<reference evidence="27" key="1">
    <citation type="journal article" date="2017" name="Nature">
        <title>The sunflower genome provides insights into oil metabolism, flowering and Asterid evolution.</title>
        <authorList>
            <person name="Badouin H."/>
            <person name="Gouzy J."/>
            <person name="Grassa C.J."/>
            <person name="Murat F."/>
            <person name="Staton S.E."/>
            <person name="Cottret L."/>
            <person name="Lelandais-Briere C."/>
            <person name="Owens G.L."/>
            <person name="Carrere S."/>
            <person name="Mayjonade B."/>
            <person name="Legrand L."/>
            <person name="Gill N."/>
            <person name="Kane N.C."/>
            <person name="Bowers J.E."/>
            <person name="Hubner S."/>
            <person name="Bellec A."/>
            <person name="Berard A."/>
            <person name="Berges H."/>
            <person name="Blanchet N."/>
            <person name="Boniface M.C."/>
            <person name="Brunel D."/>
            <person name="Catrice O."/>
            <person name="Chaidir N."/>
            <person name="Claudel C."/>
            <person name="Donnadieu C."/>
            <person name="Faraut T."/>
            <person name="Fievet G."/>
            <person name="Helmstetter N."/>
            <person name="King M."/>
            <person name="Knapp S.J."/>
            <person name="Lai Z."/>
            <person name="Le Paslier M.C."/>
            <person name="Lippi Y."/>
            <person name="Lorenzon L."/>
            <person name="Mandel J.R."/>
            <person name="Marage G."/>
            <person name="Marchand G."/>
            <person name="Marquand E."/>
            <person name="Bret-Mestries E."/>
            <person name="Morien E."/>
            <person name="Nambeesan S."/>
            <person name="Nguyen T."/>
            <person name="Pegot-Espagnet P."/>
            <person name="Pouilly N."/>
            <person name="Raftis F."/>
            <person name="Sallet E."/>
            <person name="Schiex T."/>
            <person name="Thomas J."/>
            <person name="Vandecasteele C."/>
            <person name="Vares D."/>
            <person name="Vear F."/>
            <person name="Vautrin S."/>
            <person name="Crespi M."/>
            <person name="Mangin B."/>
            <person name="Burke J.M."/>
            <person name="Salse J."/>
            <person name="Munos S."/>
            <person name="Vincourt P."/>
            <person name="Rieseberg L.H."/>
            <person name="Langlade N.B."/>
        </authorList>
    </citation>
    <scope>NUCLEOTIDE SEQUENCE [LARGE SCALE GENOMIC DNA]</scope>
    <source>
        <strain evidence="27">cv. SF193</strain>
    </source>
</reference>
<evidence type="ECO:0000256" key="8">
    <source>
        <dbReference type="ARBA" id="ARBA00022614"/>
    </source>
</evidence>
<dbReference type="Gene3D" id="1.10.510.10">
    <property type="entry name" value="Transferase(Phosphotransferase) domain 1"/>
    <property type="match status" value="1"/>
</dbReference>
<keyword evidence="27" id="KW-1185">Reference proteome</keyword>
<dbReference type="InterPro" id="IPR013210">
    <property type="entry name" value="LRR_N_plant-typ"/>
</dbReference>
<evidence type="ECO:0000256" key="20">
    <source>
        <dbReference type="ARBA" id="ARBA00047899"/>
    </source>
</evidence>
<evidence type="ECO:0000256" key="5">
    <source>
        <dbReference type="ARBA" id="ARBA00022475"/>
    </source>
</evidence>
<dbReference type="SUPFAM" id="SSF56112">
    <property type="entry name" value="Protein kinase-like (PK-like)"/>
    <property type="match status" value="1"/>
</dbReference>
<organism evidence="26 27">
    <name type="scientific">Helianthus annuus</name>
    <name type="common">Common sunflower</name>
    <dbReference type="NCBI Taxonomy" id="4232"/>
    <lineage>
        <taxon>Eukaryota</taxon>
        <taxon>Viridiplantae</taxon>
        <taxon>Streptophyta</taxon>
        <taxon>Embryophyta</taxon>
        <taxon>Tracheophyta</taxon>
        <taxon>Spermatophyta</taxon>
        <taxon>Magnoliopsida</taxon>
        <taxon>eudicotyledons</taxon>
        <taxon>Gunneridae</taxon>
        <taxon>Pentapetalae</taxon>
        <taxon>asterids</taxon>
        <taxon>campanulids</taxon>
        <taxon>Asterales</taxon>
        <taxon>Asteraceae</taxon>
        <taxon>Asteroideae</taxon>
        <taxon>Heliantheae alliance</taxon>
        <taxon>Heliantheae</taxon>
        <taxon>Helianthus</taxon>
    </lineage>
</organism>
<comment type="subcellular location">
    <subcellularLocation>
        <location evidence="1">Cell membrane</location>
        <topology evidence="1">Single-pass membrane protein</topology>
    </subcellularLocation>
    <subcellularLocation>
        <location evidence="2">Membrane</location>
        <topology evidence="2">Single-pass type I membrane protein</topology>
    </subcellularLocation>
</comment>
<dbReference type="FunFam" id="3.80.10.10:FF:000288">
    <property type="entry name" value="LRR receptor-like serine/threonine-protein kinase EFR"/>
    <property type="match status" value="1"/>
</dbReference>
<dbReference type="SMART" id="SM00220">
    <property type="entry name" value="S_TKc"/>
    <property type="match status" value="1"/>
</dbReference>
<evidence type="ECO:0000256" key="12">
    <source>
        <dbReference type="ARBA" id="ARBA00022737"/>
    </source>
</evidence>